<accession>A0A9P8UJJ5</accession>
<dbReference type="OrthoDB" id="5233393at2759"/>
<dbReference type="EMBL" id="JAGPXC010000005">
    <property type="protein sequence ID" value="KAH6653271.1"/>
    <property type="molecule type" value="Genomic_DNA"/>
</dbReference>
<dbReference type="GeneID" id="70129131"/>
<protein>
    <recommendedName>
        <fullName evidence="3">Six-bladed beta-propeller-like protein</fullName>
    </recommendedName>
</protein>
<dbReference type="SUPFAM" id="SSF63829">
    <property type="entry name" value="Calcium-dependent phosphotriesterase"/>
    <property type="match status" value="1"/>
</dbReference>
<dbReference type="InterPro" id="IPR011042">
    <property type="entry name" value="6-blade_b-propeller_TolB-like"/>
</dbReference>
<dbReference type="PANTHER" id="PTHR42060:SF1">
    <property type="entry name" value="NHL REPEAT-CONTAINING PROTEIN"/>
    <property type="match status" value="1"/>
</dbReference>
<dbReference type="Proteomes" id="UP000758603">
    <property type="component" value="Unassembled WGS sequence"/>
</dbReference>
<evidence type="ECO:0000313" key="2">
    <source>
        <dbReference type="Proteomes" id="UP000758603"/>
    </source>
</evidence>
<reference evidence="1" key="1">
    <citation type="journal article" date="2021" name="Nat. Commun.">
        <title>Genetic determinants of endophytism in the Arabidopsis root mycobiome.</title>
        <authorList>
            <person name="Mesny F."/>
            <person name="Miyauchi S."/>
            <person name="Thiergart T."/>
            <person name="Pickel B."/>
            <person name="Atanasova L."/>
            <person name="Karlsson M."/>
            <person name="Huettel B."/>
            <person name="Barry K.W."/>
            <person name="Haridas S."/>
            <person name="Chen C."/>
            <person name="Bauer D."/>
            <person name="Andreopoulos W."/>
            <person name="Pangilinan J."/>
            <person name="LaButti K."/>
            <person name="Riley R."/>
            <person name="Lipzen A."/>
            <person name="Clum A."/>
            <person name="Drula E."/>
            <person name="Henrissat B."/>
            <person name="Kohler A."/>
            <person name="Grigoriev I.V."/>
            <person name="Martin F.M."/>
            <person name="Hacquard S."/>
        </authorList>
    </citation>
    <scope>NUCLEOTIDE SEQUENCE</scope>
    <source>
        <strain evidence="1">MPI-SDFR-AT-0073</strain>
    </source>
</reference>
<organism evidence="1 2">
    <name type="scientific">Truncatella angustata</name>
    <dbReference type="NCBI Taxonomy" id="152316"/>
    <lineage>
        <taxon>Eukaryota</taxon>
        <taxon>Fungi</taxon>
        <taxon>Dikarya</taxon>
        <taxon>Ascomycota</taxon>
        <taxon>Pezizomycotina</taxon>
        <taxon>Sordariomycetes</taxon>
        <taxon>Xylariomycetidae</taxon>
        <taxon>Amphisphaeriales</taxon>
        <taxon>Sporocadaceae</taxon>
        <taxon>Truncatella</taxon>
    </lineage>
</organism>
<dbReference type="AlphaFoldDB" id="A0A9P8UJJ5"/>
<keyword evidence="2" id="KW-1185">Reference proteome</keyword>
<dbReference type="InterPro" id="IPR052998">
    <property type="entry name" value="Hetero-Diels-Alderase-like"/>
</dbReference>
<evidence type="ECO:0008006" key="3">
    <source>
        <dbReference type="Google" id="ProtNLM"/>
    </source>
</evidence>
<dbReference type="PANTHER" id="PTHR42060">
    <property type="entry name" value="NHL REPEAT-CONTAINING PROTEIN-RELATED"/>
    <property type="match status" value="1"/>
</dbReference>
<name>A0A9P8UJJ5_9PEZI</name>
<sequence length="321" mass="35267">MTEDVVLLTQLPSDAWFEGFAQRPNGQLLITRLDQPELYTLDAEDQDAEPQLLHTFDDANSAINLCPIKGKSDEYVVITGMLDLATVHFSNHVAWHVTLEDGQDPKVRRIAELDAAAAIGVIAASERVLLIADSFRGAILRFDILSGETSVLVEEDALRPVDESPYGINRLRLIDDFIWFTNNGAGTLNRFPLRHTEGGIEMAGPIEVISDDIPHCDGLAVSQDTKNAYTASYMDGLLWKLDIDSGSGKSERSTILENLVSPTAVEIMDSHGKPKIFVVCCGEIEVGWVNSTDKTSWSEFRDLSMNAQVSVTVTTEVVEDA</sequence>
<comment type="caution">
    <text evidence="1">The sequence shown here is derived from an EMBL/GenBank/DDBJ whole genome shotgun (WGS) entry which is preliminary data.</text>
</comment>
<dbReference type="Gene3D" id="2.120.10.30">
    <property type="entry name" value="TolB, C-terminal domain"/>
    <property type="match status" value="1"/>
</dbReference>
<gene>
    <name evidence="1" type="ORF">BKA67DRAFT_536959</name>
</gene>
<dbReference type="RefSeq" id="XP_045957548.1">
    <property type="nucleotide sequence ID" value="XM_046100239.1"/>
</dbReference>
<evidence type="ECO:0000313" key="1">
    <source>
        <dbReference type="EMBL" id="KAH6653271.1"/>
    </source>
</evidence>
<proteinExistence type="predicted"/>